<evidence type="ECO:0000256" key="9">
    <source>
        <dbReference type="RuleBase" id="RU361234"/>
    </source>
</evidence>
<dbReference type="Pfam" id="PF00579">
    <property type="entry name" value="tRNA-synt_1b"/>
    <property type="match status" value="1"/>
</dbReference>
<keyword evidence="2 9" id="KW-0436">Ligase</keyword>
<dbReference type="Gene3D" id="1.10.240.10">
    <property type="entry name" value="Tyrosyl-Transfer RNA Synthetase"/>
    <property type="match status" value="1"/>
</dbReference>
<dbReference type="Gene3D" id="3.40.50.620">
    <property type="entry name" value="HUPs"/>
    <property type="match status" value="1"/>
</dbReference>
<keyword evidence="4 9" id="KW-0067">ATP-binding</keyword>
<dbReference type="PRINTS" id="PR01040">
    <property type="entry name" value="TRNASYNTHTYR"/>
</dbReference>
<dbReference type="PANTHER" id="PTHR11766">
    <property type="entry name" value="TYROSYL-TRNA SYNTHETASE"/>
    <property type="match status" value="1"/>
</dbReference>
<accession>A0ABR2HP26</accession>
<evidence type="ECO:0000256" key="8">
    <source>
        <dbReference type="ARBA" id="ARBA00048248"/>
    </source>
</evidence>
<dbReference type="InterPro" id="IPR002305">
    <property type="entry name" value="aa-tRNA-synth_Ic"/>
</dbReference>
<feature type="compositionally biased region" description="Basic and acidic residues" evidence="10">
    <location>
        <begin position="644"/>
        <end position="665"/>
    </location>
</feature>
<evidence type="ECO:0000256" key="6">
    <source>
        <dbReference type="ARBA" id="ARBA00023146"/>
    </source>
</evidence>
<feature type="region of interest" description="Disordered" evidence="10">
    <location>
        <begin position="600"/>
        <end position="674"/>
    </location>
</feature>
<evidence type="ECO:0000259" key="11">
    <source>
        <dbReference type="Pfam" id="PF16714"/>
    </source>
</evidence>
<feature type="compositionally biased region" description="Basic and acidic residues" evidence="10">
    <location>
        <begin position="624"/>
        <end position="634"/>
    </location>
</feature>
<dbReference type="Proteomes" id="UP001390339">
    <property type="component" value="Unassembled WGS sequence"/>
</dbReference>
<dbReference type="Pfam" id="PF16714">
    <property type="entry name" value="TyrRSs_C"/>
    <property type="match status" value="1"/>
</dbReference>
<name>A0ABR2HP26_9PEZI</name>
<dbReference type="InterPro" id="IPR002307">
    <property type="entry name" value="Tyr-tRNA-ligase"/>
</dbReference>
<dbReference type="InterPro" id="IPR036986">
    <property type="entry name" value="S4_RNA-bd_sf"/>
</dbReference>
<keyword evidence="6 9" id="KW-0030">Aminoacyl-tRNA synthetase</keyword>
<protein>
    <recommendedName>
        <fullName evidence="1 9">Tyrosine--tRNA ligase</fullName>
        <ecNumber evidence="1 9">6.1.1.1</ecNumber>
    </recommendedName>
    <alternativeName>
        <fullName evidence="7 9">Tyrosyl-tRNA synthetase</fullName>
    </alternativeName>
</protein>
<dbReference type="GO" id="GO:0004812">
    <property type="term" value="F:aminoacyl-tRNA ligase activity"/>
    <property type="evidence" value="ECO:0007669"/>
    <property type="project" value="UniProtKB-KW"/>
</dbReference>
<dbReference type="InterPro" id="IPR024088">
    <property type="entry name" value="Tyr-tRNA-ligase_bac-type"/>
</dbReference>
<keyword evidence="3 9" id="KW-0547">Nucleotide-binding</keyword>
<organism evidence="12 13">
    <name type="scientific">Apiospora arundinis</name>
    <dbReference type="NCBI Taxonomy" id="335852"/>
    <lineage>
        <taxon>Eukaryota</taxon>
        <taxon>Fungi</taxon>
        <taxon>Dikarya</taxon>
        <taxon>Ascomycota</taxon>
        <taxon>Pezizomycotina</taxon>
        <taxon>Sordariomycetes</taxon>
        <taxon>Xylariomycetidae</taxon>
        <taxon>Amphisphaeriales</taxon>
        <taxon>Apiosporaceae</taxon>
        <taxon>Apiospora</taxon>
    </lineage>
</organism>
<evidence type="ECO:0000256" key="10">
    <source>
        <dbReference type="SAM" id="MobiDB-lite"/>
    </source>
</evidence>
<comment type="catalytic activity">
    <reaction evidence="8 9">
        <text>tRNA(Tyr) + L-tyrosine + ATP = L-tyrosyl-tRNA(Tyr) + AMP + diphosphate + H(+)</text>
        <dbReference type="Rhea" id="RHEA:10220"/>
        <dbReference type="Rhea" id="RHEA-COMP:9706"/>
        <dbReference type="Rhea" id="RHEA-COMP:9707"/>
        <dbReference type="ChEBI" id="CHEBI:15378"/>
        <dbReference type="ChEBI" id="CHEBI:30616"/>
        <dbReference type="ChEBI" id="CHEBI:33019"/>
        <dbReference type="ChEBI" id="CHEBI:58315"/>
        <dbReference type="ChEBI" id="CHEBI:78442"/>
        <dbReference type="ChEBI" id="CHEBI:78536"/>
        <dbReference type="ChEBI" id="CHEBI:456215"/>
        <dbReference type="EC" id="6.1.1.1"/>
    </reaction>
</comment>
<feature type="domain" description="Tyrosyl-tRNA synthetase C-terminal" evidence="11">
    <location>
        <begin position="443"/>
        <end position="557"/>
    </location>
</feature>
<evidence type="ECO:0000313" key="13">
    <source>
        <dbReference type="Proteomes" id="UP001390339"/>
    </source>
</evidence>
<dbReference type="SUPFAM" id="SSF52374">
    <property type="entry name" value="Nucleotidylyl transferase"/>
    <property type="match status" value="1"/>
</dbReference>
<comment type="similarity">
    <text evidence="9">Belongs to the class-I aminoacyl-tRNA synthetase family.</text>
</comment>
<evidence type="ECO:0000256" key="7">
    <source>
        <dbReference type="ARBA" id="ARBA00033323"/>
    </source>
</evidence>
<dbReference type="PROSITE" id="PS00178">
    <property type="entry name" value="AA_TRNA_LIGASE_I"/>
    <property type="match status" value="1"/>
</dbReference>
<dbReference type="EMBL" id="JAPCWZ010000009">
    <property type="protein sequence ID" value="KAK8850816.1"/>
    <property type="molecule type" value="Genomic_DNA"/>
</dbReference>
<sequence length="674" mass="75399">MAPSIAFLRGSAAARSTLCRRCLNLRTTGATPQQVRSISLRYQEKTRLAAEEWAARAAQIDAGEVKGLWDIFKERGFVKDLAGTDEQIATLMKRKRIGAYVGIDPTAPSLHVGHLLPLMALYWMYYHGYGANSLIGGATVRVGDPTGRLQDRDSMTGADITTNITKIHYQLGRIWQNVDQLGTRFGYKKEWAWSRALLNNSTWFRNTPFIEVVQRLFSGMRMGPLLSRDNVKQRLKGDGMPLDEFVYPLLQAWDWWHMFSSPRQVMMQIGGSDQYGNIVTGIEAIKHLRDTEPDPSKRMPDDLLHTPVGFTVPLLTDSSGAKFGKSAGNAVWLDPFMTSSFDLYGYFMRRPDADIENLLRLLTFLPMDAIKSTMERQASEPSKRVAHHTLAYEVVALVHSPKLAQEVQLEHKERYGKRSGTQVHIGEYPSEGPATTGRAVDFKADIELPESLLKQKSIGKILHAAGLASSGSEGHKLTANGGAYIGGAPSGTAKSGGMRVGELTFVPVKTWFPEDNHKFLIDGKLMILRRGKHFVRIVKMVSDEDWKRSGKTYPGEPGSGRVRNLMDLVKQGTPEGEKPIHIGRKEAADFMNDMKHLEKIQDPEVPEGEVIFPDYPPPHKRRSAYQDDEVKAEALQKAYADLTEGDKPQLAEEESKSEENLDRRARPGKGQNQW</sequence>
<dbReference type="Gene3D" id="3.10.290.10">
    <property type="entry name" value="RNA-binding S4 domain"/>
    <property type="match status" value="1"/>
</dbReference>
<evidence type="ECO:0000256" key="4">
    <source>
        <dbReference type="ARBA" id="ARBA00022840"/>
    </source>
</evidence>
<keyword evidence="5 9" id="KW-0648">Protein biosynthesis</keyword>
<reference evidence="12 13" key="1">
    <citation type="journal article" date="2024" name="IMA Fungus">
        <title>Apiospora arundinis, a panoply of carbohydrate-active enzymes and secondary metabolites.</title>
        <authorList>
            <person name="Sorensen T."/>
            <person name="Petersen C."/>
            <person name="Muurmann A.T."/>
            <person name="Christiansen J.V."/>
            <person name="Brundto M.L."/>
            <person name="Overgaard C.K."/>
            <person name="Boysen A.T."/>
            <person name="Wollenberg R.D."/>
            <person name="Larsen T.O."/>
            <person name="Sorensen J.L."/>
            <person name="Nielsen K.L."/>
            <person name="Sondergaard T.E."/>
        </authorList>
    </citation>
    <scope>NUCLEOTIDE SEQUENCE [LARGE SCALE GENOMIC DNA]</scope>
    <source>
        <strain evidence="12 13">AAU 773</strain>
    </source>
</reference>
<dbReference type="InterPro" id="IPR032005">
    <property type="entry name" value="TyrRSs_C"/>
</dbReference>
<evidence type="ECO:0000256" key="1">
    <source>
        <dbReference type="ARBA" id="ARBA00013160"/>
    </source>
</evidence>
<keyword evidence="13" id="KW-1185">Reference proteome</keyword>
<dbReference type="EC" id="6.1.1.1" evidence="1 9"/>
<dbReference type="NCBIfam" id="TIGR00234">
    <property type="entry name" value="tyrS"/>
    <property type="match status" value="1"/>
</dbReference>
<dbReference type="InterPro" id="IPR001412">
    <property type="entry name" value="aa-tRNA-synth_I_CS"/>
</dbReference>
<dbReference type="InterPro" id="IPR014729">
    <property type="entry name" value="Rossmann-like_a/b/a_fold"/>
</dbReference>
<evidence type="ECO:0000256" key="3">
    <source>
        <dbReference type="ARBA" id="ARBA00022741"/>
    </source>
</evidence>
<dbReference type="CDD" id="cd00805">
    <property type="entry name" value="TyrRS_core"/>
    <property type="match status" value="1"/>
</dbReference>
<evidence type="ECO:0000256" key="2">
    <source>
        <dbReference type="ARBA" id="ARBA00022598"/>
    </source>
</evidence>
<gene>
    <name evidence="12" type="ORF">PGQ11_013295</name>
</gene>
<comment type="caution">
    <text evidence="12">The sequence shown here is derived from an EMBL/GenBank/DDBJ whole genome shotgun (WGS) entry which is preliminary data.</text>
</comment>
<evidence type="ECO:0000313" key="12">
    <source>
        <dbReference type="EMBL" id="KAK8850816.1"/>
    </source>
</evidence>
<evidence type="ECO:0000256" key="5">
    <source>
        <dbReference type="ARBA" id="ARBA00022917"/>
    </source>
</evidence>
<proteinExistence type="inferred from homology"/>
<dbReference type="PANTHER" id="PTHR11766:SF0">
    <property type="entry name" value="TYROSINE--TRNA LIGASE, MITOCHONDRIAL"/>
    <property type="match status" value="1"/>
</dbReference>